<feature type="compositionally biased region" description="Polar residues" evidence="1">
    <location>
        <begin position="16"/>
        <end position="28"/>
    </location>
</feature>
<accession>A0A2P5DL90</accession>
<name>A0A2P5DL90_PARAD</name>
<evidence type="ECO:0000313" key="3">
    <source>
        <dbReference type="Proteomes" id="UP000237105"/>
    </source>
</evidence>
<proteinExistence type="predicted"/>
<feature type="region of interest" description="Disordered" evidence="1">
    <location>
        <begin position="16"/>
        <end position="37"/>
    </location>
</feature>
<dbReference type="OrthoDB" id="10281573at2759"/>
<keyword evidence="3" id="KW-1185">Reference proteome</keyword>
<organism evidence="2 3">
    <name type="scientific">Parasponia andersonii</name>
    <name type="common">Sponia andersonii</name>
    <dbReference type="NCBI Taxonomy" id="3476"/>
    <lineage>
        <taxon>Eukaryota</taxon>
        <taxon>Viridiplantae</taxon>
        <taxon>Streptophyta</taxon>
        <taxon>Embryophyta</taxon>
        <taxon>Tracheophyta</taxon>
        <taxon>Spermatophyta</taxon>
        <taxon>Magnoliopsida</taxon>
        <taxon>eudicotyledons</taxon>
        <taxon>Gunneridae</taxon>
        <taxon>Pentapetalae</taxon>
        <taxon>rosids</taxon>
        <taxon>fabids</taxon>
        <taxon>Rosales</taxon>
        <taxon>Cannabaceae</taxon>
        <taxon>Parasponia</taxon>
    </lineage>
</organism>
<dbReference type="Proteomes" id="UP000237105">
    <property type="component" value="Unassembled WGS sequence"/>
</dbReference>
<sequence length="78" mass="8487">MASAIQMANNLKNRSINIHSSADGNHSFPQRGGLHIPAIAPDNRKEELGFLILTSRPVRMMSHQSNAAVPVIILKTNS</sequence>
<evidence type="ECO:0000313" key="2">
    <source>
        <dbReference type="EMBL" id="PON74070.1"/>
    </source>
</evidence>
<comment type="caution">
    <text evidence="2">The sequence shown here is derived from an EMBL/GenBank/DDBJ whole genome shotgun (WGS) entry which is preliminary data.</text>
</comment>
<gene>
    <name evidence="2" type="ORF">PanWU01x14_052800</name>
</gene>
<protein>
    <submittedName>
        <fullName evidence="2">Uncharacterized protein</fullName>
    </submittedName>
</protein>
<dbReference type="AlphaFoldDB" id="A0A2P5DL90"/>
<dbReference type="EMBL" id="JXTB01000030">
    <property type="protein sequence ID" value="PON74070.1"/>
    <property type="molecule type" value="Genomic_DNA"/>
</dbReference>
<evidence type="ECO:0000256" key="1">
    <source>
        <dbReference type="SAM" id="MobiDB-lite"/>
    </source>
</evidence>
<reference evidence="3" key="1">
    <citation type="submission" date="2016-06" db="EMBL/GenBank/DDBJ databases">
        <title>Parallel loss of symbiosis genes in relatives of nitrogen-fixing non-legume Parasponia.</title>
        <authorList>
            <person name="Van Velzen R."/>
            <person name="Holmer R."/>
            <person name="Bu F."/>
            <person name="Rutten L."/>
            <person name="Van Zeijl A."/>
            <person name="Liu W."/>
            <person name="Santuari L."/>
            <person name="Cao Q."/>
            <person name="Sharma T."/>
            <person name="Shen D."/>
            <person name="Roswanjaya Y."/>
            <person name="Wardhani T."/>
            <person name="Kalhor M.S."/>
            <person name="Jansen J."/>
            <person name="Van den Hoogen J."/>
            <person name="Gungor B."/>
            <person name="Hartog M."/>
            <person name="Hontelez J."/>
            <person name="Verver J."/>
            <person name="Yang W.-C."/>
            <person name="Schijlen E."/>
            <person name="Repin R."/>
            <person name="Schilthuizen M."/>
            <person name="Schranz E."/>
            <person name="Heidstra R."/>
            <person name="Miyata K."/>
            <person name="Fedorova E."/>
            <person name="Kohlen W."/>
            <person name="Bisseling T."/>
            <person name="Smit S."/>
            <person name="Geurts R."/>
        </authorList>
    </citation>
    <scope>NUCLEOTIDE SEQUENCE [LARGE SCALE GENOMIC DNA]</scope>
    <source>
        <strain evidence="3">cv. WU1-14</strain>
    </source>
</reference>